<keyword evidence="6" id="KW-1185">Reference proteome</keyword>
<dbReference type="EMBL" id="RYDJ01000020">
    <property type="protein sequence ID" value="RTZ02063.1"/>
    <property type="molecule type" value="Genomic_DNA"/>
</dbReference>
<comment type="caution">
    <text evidence="5">The sequence shown here is derived from an EMBL/GenBank/DDBJ whole genome shotgun (WGS) entry which is preliminary data.</text>
</comment>
<evidence type="ECO:0000256" key="2">
    <source>
        <dbReference type="SAM" id="Phobius"/>
    </source>
</evidence>
<protein>
    <submittedName>
        <fullName evidence="5">Polysaccharide export protein</fullName>
    </submittedName>
</protein>
<keyword evidence="2" id="KW-0472">Membrane</keyword>
<sequence>MIKSISTAILFAVLFQSCASKKDILYFQDATNYPSIPVEYDGAIIQTNDILSITVSALVPDTAIPYNVQTAGNGQAIANIEILKLQGYLVSPQGAIVFPVLGTIPVVKQSILQLEEHIRRLLAEGGHLVNPTVSIRILNAKVTVLGEVKEPGTYTYAEQYLTLPQALGYAGDLTINGKRTDILLIREIDGVRTINKIDLTTAKWMTDPKYIIRQNDVLVVNPNNPKVKSAGYVGNAGTLLTIASLLLSSIILLTR</sequence>
<evidence type="ECO:0000256" key="1">
    <source>
        <dbReference type="ARBA" id="ARBA00022729"/>
    </source>
</evidence>
<dbReference type="InterPro" id="IPR003715">
    <property type="entry name" value="Poly_export_N"/>
</dbReference>
<accession>A0A3S0PFU7</accession>
<dbReference type="Gene3D" id="3.10.560.10">
    <property type="entry name" value="Outer membrane lipoprotein wza domain like"/>
    <property type="match status" value="2"/>
</dbReference>
<keyword evidence="1" id="KW-0732">Signal</keyword>
<evidence type="ECO:0000259" key="4">
    <source>
        <dbReference type="Pfam" id="PF10531"/>
    </source>
</evidence>
<dbReference type="Proteomes" id="UP000280825">
    <property type="component" value="Unassembled WGS sequence"/>
</dbReference>
<dbReference type="PANTHER" id="PTHR33619">
    <property type="entry name" value="POLYSACCHARIDE EXPORT PROTEIN GFCE-RELATED"/>
    <property type="match status" value="1"/>
</dbReference>
<dbReference type="AlphaFoldDB" id="A0A3S0PFU7"/>
<feature type="domain" description="Polysaccharide export protein N-terminal" evidence="3">
    <location>
        <begin position="43"/>
        <end position="137"/>
    </location>
</feature>
<dbReference type="PROSITE" id="PS51257">
    <property type="entry name" value="PROKAR_LIPOPROTEIN"/>
    <property type="match status" value="1"/>
</dbReference>
<dbReference type="Pfam" id="PF02563">
    <property type="entry name" value="Poly_export"/>
    <property type="match status" value="1"/>
</dbReference>
<dbReference type="GO" id="GO:0015159">
    <property type="term" value="F:polysaccharide transmembrane transporter activity"/>
    <property type="evidence" value="ECO:0007669"/>
    <property type="project" value="InterPro"/>
</dbReference>
<proteinExistence type="predicted"/>
<evidence type="ECO:0000313" key="5">
    <source>
        <dbReference type="EMBL" id="RTZ02063.1"/>
    </source>
</evidence>
<organism evidence="5 6">
    <name type="scientific">Flavobacterium bomense</name>
    <dbReference type="NCBI Taxonomy" id="2497483"/>
    <lineage>
        <taxon>Bacteria</taxon>
        <taxon>Pseudomonadati</taxon>
        <taxon>Bacteroidota</taxon>
        <taxon>Flavobacteriia</taxon>
        <taxon>Flavobacteriales</taxon>
        <taxon>Flavobacteriaceae</taxon>
        <taxon>Flavobacterium</taxon>
    </lineage>
</organism>
<evidence type="ECO:0000313" key="6">
    <source>
        <dbReference type="Proteomes" id="UP000280825"/>
    </source>
</evidence>
<dbReference type="RefSeq" id="WP_126562943.1">
    <property type="nucleotide sequence ID" value="NZ_RYDJ01000020.1"/>
</dbReference>
<keyword evidence="2" id="KW-1133">Transmembrane helix</keyword>
<feature type="transmembrane region" description="Helical" evidence="2">
    <location>
        <begin position="232"/>
        <end position="253"/>
    </location>
</feature>
<keyword evidence="2" id="KW-0812">Transmembrane</keyword>
<gene>
    <name evidence="5" type="ORF">EKL98_14100</name>
</gene>
<evidence type="ECO:0000259" key="3">
    <source>
        <dbReference type="Pfam" id="PF02563"/>
    </source>
</evidence>
<dbReference type="InterPro" id="IPR019554">
    <property type="entry name" value="Soluble_ligand-bd"/>
</dbReference>
<feature type="domain" description="Soluble ligand binding" evidence="4">
    <location>
        <begin position="141"/>
        <end position="189"/>
    </location>
</feature>
<dbReference type="PANTHER" id="PTHR33619:SF3">
    <property type="entry name" value="POLYSACCHARIDE EXPORT PROTEIN GFCE-RELATED"/>
    <property type="match status" value="1"/>
</dbReference>
<name>A0A3S0PFU7_9FLAO</name>
<dbReference type="InterPro" id="IPR049712">
    <property type="entry name" value="Poly_export"/>
</dbReference>
<dbReference type="Gene3D" id="3.30.1950.10">
    <property type="entry name" value="wza like domain"/>
    <property type="match status" value="1"/>
</dbReference>
<reference evidence="5 6" key="1">
    <citation type="submission" date="2018-12" db="EMBL/GenBank/DDBJ databases">
        <title>Flavobacterium sp. nov., isolated from glacier ice.</title>
        <authorList>
            <person name="Liu Q."/>
            <person name="Xin Y.-H."/>
        </authorList>
    </citation>
    <scope>NUCLEOTIDE SEQUENCE [LARGE SCALE GENOMIC DNA]</scope>
    <source>
        <strain evidence="5 6">RB1N8</strain>
    </source>
</reference>
<dbReference type="Pfam" id="PF10531">
    <property type="entry name" value="SLBB"/>
    <property type="match status" value="1"/>
</dbReference>